<evidence type="ECO:0000256" key="4">
    <source>
        <dbReference type="SAM" id="MobiDB-lite"/>
    </source>
</evidence>
<evidence type="ECO:0000256" key="3">
    <source>
        <dbReference type="ARBA" id="ARBA00022490"/>
    </source>
</evidence>
<dbReference type="AlphaFoldDB" id="A0AAV0ZK40"/>
<name>A0AAV0ZK40_VICFA</name>
<dbReference type="GO" id="GO:0007266">
    <property type="term" value="P:Rho protein signal transduction"/>
    <property type="evidence" value="ECO:0007669"/>
    <property type="project" value="InterPro"/>
</dbReference>
<feature type="compositionally biased region" description="Basic and acidic residues" evidence="4">
    <location>
        <begin position="1"/>
        <end position="33"/>
    </location>
</feature>
<dbReference type="InterPro" id="IPR000406">
    <property type="entry name" value="Rho_GDI"/>
</dbReference>
<dbReference type="InterPro" id="IPR024792">
    <property type="entry name" value="RhoGDI_dom_sf"/>
</dbReference>
<dbReference type="PRINTS" id="PR00492">
    <property type="entry name" value="RHOGDI"/>
</dbReference>
<evidence type="ECO:0008006" key="7">
    <source>
        <dbReference type="Google" id="ProtNLM"/>
    </source>
</evidence>
<dbReference type="Pfam" id="PF02115">
    <property type="entry name" value="Rho_GDI"/>
    <property type="match status" value="1"/>
</dbReference>
<dbReference type="GO" id="GO:0005829">
    <property type="term" value="C:cytosol"/>
    <property type="evidence" value="ECO:0007669"/>
    <property type="project" value="TreeGrafter"/>
</dbReference>
<dbReference type="SUPFAM" id="SSF81296">
    <property type="entry name" value="E set domains"/>
    <property type="match status" value="1"/>
</dbReference>
<comment type="similarity">
    <text evidence="2">Belongs to the Rho GDI family.</text>
</comment>
<evidence type="ECO:0000256" key="2">
    <source>
        <dbReference type="ARBA" id="ARBA00009758"/>
    </source>
</evidence>
<dbReference type="GO" id="GO:0005094">
    <property type="term" value="F:Rho GDP-dissociation inhibitor activity"/>
    <property type="evidence" value="ECO:0007669"/>
    <property type="project" value="InterPro"/>
</dbReference>
<evidence type="ECO:0000313" key="5">
    <source>
        <dbReference type="EMBL" id="CAI8597923.1"/>
    </source>
</evidence>
<dbReference type="FunFam" id="2.70.50.30:FF:000002">
    <property type="entry name" value="Rho GDP-dissociation inhibitor 1"/>
    <property type="match status" value="1"/>
</dbReference>
<dbReference type="Proteomes" id="UP001157006">
    <property type="component" value="Chromosome 2"/>
</dbReference>
<feature type="region of interest" description="Disordered" evidence="4">
    <location>
        <begin position="1"/>
        <end position="51"/>
    </location>
</feature>
<reference evidence="5 6" key="1">
    <citation type="submission" date="2023-01" db="EMBL/GenBank/DDBJ databases">
        <authorList>
            <person name="Kreplak J."/>
        </authorList>
    </citation>
    <scope>NUCLEOTIDE SEQUENCE [LARGE SCALE GENOMIC DNA]</scope>
</reference>
<sequence length="227" mass="25818">MGLDHDDKEIGETSEAGNKEQEEHHEPLSRHASESSVYGTEEEEDEYGSKIQLGPLCTLKEHLEKDKDDESLRKWKEQLLGSVDVNNIGEILEPEVNFTSLSIISPGRDDIVLPIPEDGKPKGLWFTLKEGSPYRLKFSLVVTNNIVSGLKYTNTVWKTAVKVDSTKEMLGTFSPQPEPYTHEMPEEVTPSGMFARGQYTARTKFLDDDNKCYLEINYTFDIRKDWA</sequence>
<dbReference type="InterPro" id="IPR014756">
    <property type="entry name" value="Ig_E-set"/>
</dbReference>
<accession>A0AAV0ZK40</accession>
<gene>
    <name evidence="5" type="ORF">VFH_II103880</name>
</gene>
<dbReference type="GO" id="GO:0016020">
    <property type="term" value="C:membrane"/>
    <property type="evidence" value="ECO:0007669"/>
    <property type="project" value="TreeGrafter"/>
</dbReference>
<dbReference type="PANTHER" id="PTHR10980">
    <property type="entry name" value="RHO GDP-DISSOCIATION INHIBITOR"/>
    <property type="match status" value="1"/>
</dbReference>
<dbReference type="Gene3D" id="2.70.50.30">
    <property type="entry name" value="Coagulation Factor XIII, subunit A, domain 1"/>
    <property type="match status" value="1"/>
</dbReference>
<evidence type="ECO:0000313" key="6">
    <source>
        <dbReference type="Proteomes" id="UP001157006"/>
    </source>
</evidence>
<dbReference type="EMBL" id="OX451737">
    <property type="protein sequence ID" value="CAI8597923.1"/>
    <property type="molecule type" value="Genomic_DNA"/>
</dbReference>
<evidence type="ECO:0000256" key="1">
    <source>
        <dbReference type="ARBA" id="ARBA00004496"/>
    </source>
</evidence>
<organism evidence="5 6">
    <name type="scientific">Vicia faba</name>
    <name type="common">Broad bean</name>
    <name type="synonym">Faba vulgaris</name>
    <dbReference type="NCBI Taxonomy" id="3906"/>
    <lineage>
        <taxon>Eukaryota</taxon>
        <taxon>Viridiplantae</taxon>
        <taxon>Streptophyta</taxon>
        <taxon>Embryophyta</taxon>
        <taxon>Tracheophyta</taxon>
        <taxon>Spermatophyta</taxon>
        <taxon>Magnoliopsida</taxon>
        <taxon>eudicotyledons</taxon>
        <taxon>Gunneridae</taxon>
        <taxon>Pentapetalae</taxon>
        <taxon>rosids</taxon>
        <taxon>fabids</taxon>
        <taxon>Fabales</taxon>
        <taxon>Fabaceae</taxon>
        <taxon>Papilionoideae</taxon>
        <taxon>50 kb inversion clade</taxon>
        <taxon>NPAAA clade</taxon>
        <taxon>Hologalegina</taxon>
        <taxon>IRL clade</taxon>
        <taxon>Fabeae</taxon>
        <taxon>Vicia</taxon>
    </lineage>
</organism>
<protein>
    <recommendedName>
        <fullName evidence="7">Rho GDP-dissociation inhibitor 1</fullName>
    </recommendedName>
</protein>
<keyword evidence="3" id="KW-0963">Cytoplasm</keyword>
<keyword evidence="6" id="KW-1185">Reference proteome</keyword>
<proteinExistence type="inferred from homology"/>
<comment type="subcellular location">
    <subcellularLocation>
        <location evidence="1">Cytoplasm</location>
    </subcellularLocation>
</comment>
<dbReference type="PANTHER" id="PTHR10980:SF63">
    <property type="entry name" value="RHO GDP-DISSOCIATION INHIBITOR 1"/>
    <property type="match status" value="1"/>
</dbReference>